<comment type="caution">
    <text evidence="13">The sequence shown here is derived from an EMBL/GenBank/DDBJ whole genome shotgun (WGS) entry which is preliminary data.</text>
</comment>
<dbReference type="SUPFAM" id="SSF100920">
    <property type="entry name" value="Heat shock protein 70kD (HSP70), peptide-binding domain"/>
    <property type="match status" value="1"/>
</dbReference>
<dbReference type="InterPro" id="IPR029047">
    <property type="entry name" value="HSP70_peptide-bd_sf"/>
</dbReference>
<keyword evidence="8 9" id="KW-0143">Chaperone</keyword>
<evidence type="ECO:0000256" key="3">
    <source>
        <dbReference type="ARBA" id="ARBA00014415"/>
    </source>
</evidence>
<dbReference type="PROSITE" id="PS00297">
    <property type="entry name" value="HSP70_1"/>
    <property type="match status" value="1"/>
</dbReference>
<keyword evidence="14" id="KW-1185">Reference proteome</keyword>
<proteinExistence type="evidence at transcript level"/>
<evidence type="ECO:0000313" key="13">
    <source>
        <dbReference type="EMBL" id="MFD2679931.1"/>
    </source>
</evidence>
<gene>
    <name evidence="9 13" type="primary">dnaK</name>
    <name evidence="13" type="ORF">ACFSUL_04105</name>
</gene>
<name>A0ABW5RMQ2_9BACI</name>
<dbReference type="InterPro" id="IPR012725">
    <property type="entry name" value="Chaperone_DnaK"/>
</dbReference>
<evidence type="ECO:0000256" key="11">
    <source>
        <dbReference type="SAM" id="Coils"/>
    </source>
</evidence>
<dbReference type="Gene3D" id="1.20.1270.10">
    <property type="match status" value="1"/>
</dbReference>
<evidence type="ECO:0000256" key="7">
    <source>
        <dbReference type="ARBA" id="ARBA00023016"/>
    </source>
</evidence>
<evidence type="ECO:0000256" key="5">
    <source>
        <dbReference type="ARBA" id="ARBA00022741"/>
    </source>
</evidence>
<sequence length="609" mass="66046">MSKIIGIDLGTTNSCVSVLEGGEPKVIPNPEGNRTTPSVVAFKNGERQIGEVAKRQSITNPNTVISVKRHMGTDHKVNVEDKEFTPQEISAMILQHLKGYAEEYLGEKVEKAVVTVPAYFNDAERQATKDAGKIAGLEVERIINEPTAAALAYGLDKMDEDQTILVYDLGGGTFDVSILELGDGVFEVRSTAGDNRLGGDDFDDVIMDYLVAEFKKENGIDLSKDKMAMQRLKDAAEKAKKDLSGVTSTQISLPFITAGEAGPLHLEINLTRAKFDEISADLVERTMGPTRQAMKDAGLSPSEIDKVILVGGSTRIPAVQEAIKKETGKDPHKGVNPDEVVAMGAAIQGGVLTGDVKDVVLLDVTPLSLGIETMGGVSTKLIERNTTIPTSKSQVFSTAADNQTAVDIHVLQGERPMAADNKTLGRFQLSDIPPAPRGVPQIEVKFDIDKNGIVNVSAKDLGTGKEQNITIKSSTGLSDEEIDKMVKEAEENADADKKRKEEVELRNEADQLVFSTEKTLKELEGKVDEAEVKKAEDAKAELKDAIEKNELELIREKKDALQQIVQDLSTKLYEEAAKQAQAAQGTEGQNDSKDDDVVDAEYEEVKDDK</sequence>
<dbReference type="PANTHER" id="PTHR19375">
    <property type="entry name" value="HEAT SHOCK PROTEIN 70KDA"/>
    <property type="match status" value="1"/>
</dbReference>
<evidence type="ECO:0000256" key="12">
    <source>
        <dbReference type="SAM" id="MobiDB-lite"/>
    </source>
</evidence>
<dbReference type="Gene3D" id="3.90.640.10">
    <property type="entry name" value="Actin, Chain A, domain 4"/>
    <property type="match status" value="1"/>
</dbReference>
<evidence type="ECO:0000256" key="6">
    <source>
        <dbReference type="ARBA" id="ARBA00022840"/>
    </source>
</evidence>
<keyword evidence="7 9" id="KW-0346">Stress response</keyword>
<keyword evidence="4 9" id="KW-0597">Phosphoprotein</keyword>
<evidence type="ECO:0000313" key="14">
    <source>
        <dbReference type="Proteomes" id="UP001597506"/>
    </source>
</evidence>
<feature type="region of interest" description="Disordered" evidence="12">
    <location>
        <begin position="576"/>
        <end position="609"/>
    </location>
</feature>
<feature type="compositionally biased region" description="Acidic residues" evidence="12">
    <location>
        <begin position="593"/>
        <end position="609"/>
    </location>
</feature>
<dbReference type="Pfam" id="PF00012">
    <property type="entry name" value="HSP70"/>
    <property type="match status" value="1"/>
</dbReference>
<protein>
    <recommendedName>
        <fullName evidence="3 9">Chaperone protein DnaK</fullName>
    </recommendedName>
    <alternativeName>
        <fullName evidence="9">HSP70</fullName>
    </alternativeName>
    <alternativeName>
        <fullName evidence="9">Heat shock 70 kDa protein</fullName>
    </alternativeName>
    <alternativeName>
        <fullName evidence="9">Heat shock protein 70</fullName>
    </alternativeName>
</protein>
<dbReference type="SUPFAM" id="SSF100934">
    <property type="entry name" value="Heat shock protein 70kD (HSP70), C-terminal subdomain"/>
    <property type="match status" value="1"/>
</dbReference>
<dbReference type="InterPro" id="IPR013126">
    <property type="entry name" value="Hsp_70_fam"/>
</dbReference>
<feature type="coiled-coil region" evidence="11">
    <location>
        <begin position="486"/>
        <end position="571"/>
    </location>
</feature>
<dbReference type="Proteomes" id="UP001597506">
    <property type="component" value="Unassembled WGS sequence"/>
</dbReference>
<organism evidence="13 14">
    <name type="scientific">Bacillus seohaeanensis</name>
    <dbReference type="NCBI Taxonomy" id="284580"/>
    <lineage>
        <taxon>Bacteria</taxon>
        <taxon>Bacillati</taxon>
        <taxon>Bacillota</taxon>
        <taxon>Bacilli</taxon>
        <taxon>Bacillales</taxon>
        <taxon>Bacillaceae</taxon>
        <taxon>Bacillus</taxon>
    </lineage>
</organism>
<evidence type="ECO:0000256" key="9">
    <source>
        <dbReference type="HAMAP-Rule" id="MF_00332"/>
    </source>
</evidence>
<comment type="induction">
    <text evidence="9">By stress conditions e.g. heat shock.</text>
</comment>
<evidence type="ECO:0000256" key="1">
    <source>
        <dbReference type="ARBA" id="ARBA00002290"/>
    </source>
</evidence>
<accession>A0ABW5RMQ2</accession>
<evidence type="ECO:0000256" key="4">
    <source>
        <dbReference type="ARBA" id="ARBA00022553"/>
    </source>
</evidence>
<evidence type="ECO:0000256" key="8">
    <source>
        <dbReference type="ARBA" id="ARBA00023186"/>
    </source>
</evidence>
<comment type="similarity">
    <text evidence="2 9 10">Belongs to the heat shock protein 70 family.</text>
</comment>
<dbReference type="EMBL" id="JBHUMF010000009">
    <property type="protein sequence ID" value="MFD2679931.1"/>
    <property type="molecule type" value="Genomic_DNA"/>
</dbReference>
<dbReference type="PROSITE" id="PS01036">
    <property type="entry name" value="HSP70_3"/>
    <property type="match status" value="1"/>
</dbReference>
<dbReference type="NCBIfam" id="TIGR02350">
    <property type="entry name" value="prok_dnaK"/>
    <property type="match status" value="1"/>
</dbReference>
<dbReference type="PRINTS" id="PR00301">
    <property type="entry name" value="HEATSHOCK70"/>
</dbReference>
<evidence type="ECO:0000256" key="2">
    <source>
        <dbReference type="ARBA" id="ARBA00007381"/>
    </source>
</evidence>
<dbReference type="PROSITE" id="PS00329">
    <property type="entry name" value="HSP70_2"/>
    <property type="match status" value="1"/>
</dbReference>
<dbReference type="SUPFAM" id="SSF53067">
    <property type="entry name" value="Actin-like ATPase domain"/>
    <property type="match status" value="2"/>
</dbReference>
<feature type="coiled-coil region" evidence="11">
    <location>
        <begin position="222"/>
        <end position="249"/>
    </location>
</feature>
<comment type="function">
    <text evidence="1 9">Acts as a chaperone.</text>
</comment>
<dbReference type="CDD" id="cd10234">
    <property type="entry name" value="ASKHA_NBD_HSP70_DnaK-like"/>
    <property type="match status" value="1"/>
</dbReference>
<dbReference type="Gene3D" id="2.60.34.10">
    <property type="entry name" value="Substrate Binding Domain Of DNAk, Chain A, domain 1"/>
    <property type="match status" value="1"/>
</dbReference>
<dbReference type="Gene3D" id="3.30.420.40">
    <property type="match status" value="2"/>
</dbReference>
<keyword evidence="11" id="KW-0175">Coiled coil</keyword>
<keyword evidence="6 9" id="KW-0067">ATP-binding</keyword>
<dbReference type="InterPro" id="IPR029048">
    <property type="entry name" value="HSP70_C_sf"/>
</dbReference>
<dbReference type="HAMAP" id="MF_00332">
    <property type="entry name" value="DnaK"/>
    <property type="match status" value="1"/>
</dbReference>
<reference evidence="14" key="1">
    <citation type="journal article" date="2019" name="Int. J. Syst. Evol. Microbiol.">
        <title>The Global Catalogue of Microorganisms (GCM) 10K type strain sequencing project: providing services to taxonomists for standard genome sequencing and annotation.</title>
        <authorList>
            <consortium name="The Broad Institute Genomics Platform"/>
            <consortium name="The Broad Institute Genome Sequencing Center for Infectious Disease"/>
            <person name="Wu L."/>
            <person name="Ma J."/>
        </authorList>
    </citation>
    <scope>NUCLEOTIDE SEQUENCE [LARGE SCALE GENOMIC DNA]</scope>
    <source>
        <strain evidence="14">KCTC 3913</strain>
    </source>
</reference>
<feature type="modified residue" description="Phosphothreonine; by autocatalysis" evidence="9">
    <location>
        <position position="173"/>
    </location>
</feature>
<evidence type="ECO:0000256" key="10">
    <source>
        <dbReference type="RuleBase" id="RU003322"/>
    </source>
</evidence>
<dbReference type="NCBIfam" id="NF001413">
    <property type="entry name" value="PRK00290.1"/>
    <property type="match status" value="1"/>
</dbReference>
<keyword evidence="5 9" id="KW-0547">Nucleotide-binding</keyword>
<dbReference type="InterPro" id="IPR018181">
    <property type="entry name" value="Heat_shock_70_CS"/>
</dbReference>
<dbReference type="RefSeq" id="WP_377932966.1">
    <property type="nucleotide sequence ID" value="NZ_JBHUMF010000009.1"/>
</dbReference>
<dbReference type="InterPro" id="IPR043129">
    <property type="entry name" value="ATPase_NBD"/>
</dbReference>